<feature type="transmembrane region" description="Helical" evidence="1">
    <location>
        <begin position="169"/>
        <end position="191"/>
    </location>
</feature>
<dbReference type="Proteomes" id="UP000829817">
    <property type="component" value="Chromosome"/>
</dbReference>
<dbReference type="SUPFAM" id="SSF48317">
    <property type="entry name" value="Acid phosphatase/Vanadium-dependent haloperoxidase"/>
    <property type="match status" value="1"/>
</dbReference>
<name>A0ABY4DUC7_9NEIS</name>
<dbReference type="CDD" id="cd03392">
    <property type="entry name" value="PAP2_like_2"/>
    <property type="match status" value="1"/>
</dbReference>
<dbReference type="PANTHER" id="PTHR14969">
    <property type="entry name" value="SPHINGOSINE-1-PHOSPHATE PHOSPHOHYDROLASE"/>
    <property type="match status" value="1"/>
</dbReference>
<dbReference type="EMBL" id="CP091508">
    <property type="protein sequence ID" value="UOO82463.1"/>
    <property type="molecule type" value="Genomic_DNA"/>
</dbReference>
<protein>
    <submittedName>
        <fullName evidence="3">Phosphatase PAP2 family protein</fullName>
    </submittedName>
</protein>
<dbReference type="RefSeq" id="WP_244786195.1">
    <property type="nucleotide sequence ID" value="NZ_CP091508.1"/>
</dbReference>
<reference evidence="3 4" key="1">
    <citation type="journal article" date="2022" name="Res Sq">
        <title>Evolution of multicellular longitudinally dividing oral cavity symbionts (Neisseriaceae).</title>
        <authorList>
            <person name="Nyongesa S."/>
            <person name="Weber P."/>
            <person name="Bernet E."/>
            <person name="Pullido F."/>
            <person name="Nieckarz M."/>
            <person name="Delaby M."/>
            <person name="Nieves C."/>
            <person name="Viehboeck T."/>
            <person name="Krause N."/>
            <person name="Rivera-Millot A."/>
            <person name="Nakamura A."/>
            <person name="Vischer N."/>
            <person name="VanNieuwenhze M."/>
            <person name="Brun Y."/>
            <person name="Cava F."/>
            <person name="Bulgheresi S."/>
            <person name="Veyrier F."/>
        </authorList>
    </citation>
    <scope>NUCLEOTIDE SEQUENCE [LARGE SCALE GENOMIC DNA]</scope>
    <source>
        <strain evidence="3 4">CCUG 63373m</strain>
    </source>
</reference>
<feature type="domain" description="Phosphatidic acid phosphatase type 2/haloperoxidase" evidence="2">
    <location>
        <begin position="102"/>
        <end position="211"/>
    </location>
</feature>
<gene>
    <name evidence="3" type="ORF">LVJ83_03045</name>
</gene>
<sequence length="222" mass="25053">MDFFAAMPAALTRYLPSFKRLAVLFFGIVLPLLLAGEIAEEILERERFAFEQPLMMWVHEHMGQAMMPVAVVLHHVGKTSVAATLAVLFAVYHYFRNHRSWAVFILLGAALPTAIMFVAKLFFNRARPELWPRIIEETNASFPSGHSTFAAALATVWVLVYWHTPHRGLLIAAAVLFAFFMGFSRIVLGVHYPTDVLVGWITGTSTVLGLHIVMYRRLPRQS</sequence>
<evidence type="ECO:0000313" key="3">
    <source>
        <dbReference type="EMBL" id="UOO82463.1"/>
    </source>
</evidence>
<proteinExistence type="predicted"/>
<feature type="transmembrane region" description="Helical" evidence="1">
    <location>
        <begin position="63"/>
        <end position="89"/>
    </location>
</feature>
<feature type="transmembrane region" description="Helical" evidence="1">
    <location>
        <begin position="197"/>
        <end position="215"/>
    </location>
</feature>
<dbReference type="Pfam" id="PF01569">
    <property type="entry name" value="PAP2"/>
    <property type="match status" value="1"/>
</dbReference>
<evidence type="ECO:0000256" key="1">
    <source>
        <dbReference type="SAM" id="Phobius"/>
    </source>
</evidence>
<dbReference type="Gene3D" id="1.20.144.10">
    <property type="entry name" value="Phosphatidic acid phosphatase type 2/haloperoxidase"/>
    <property type="match status" value="1"/>
</dbReference>
<accession>A0ABY4DUC7</accession>
<keyword evidence="4" id="KW-1185">Reference proteome</keyword>
<dbReference type="PANTHER" id="PTHR14969:SF13">
    <property type="entry name" value="AT30094P"/>
    <property type="match status" value="1"/>
</dbReference>
<dbReference type="InterPro" id="IPR036938">
    <property type="entry name" value="PAP2/HPO_sf"/>
</dbReference>
<feature type="transmembrane region" description="Helical" evidence="1">
    <location>
        <begin position="143"/>
        <end position="162"/>
    </location>
</feature>
<dbReference type="SMART" id="SM00014">
    <property type="entry name" value="acidPPc"/>
    <property type="match status" value="1"/>
</dbReference>
<feature type="transmembrane region" description="Helical" evidence="1">
    <location>
        <begin position="101"/>
        <end position="123"/>
    </location>
</feature>
<keyword evidence="1" id="KW-0812">Transmembrane</keyword>
<organism evidence="3 4">
    <name type="scientific">Uruburuella testudinis</name>
    <dbReference type="NCBI Taxonomy" id="1282863"/>
    <lineage>
        <taxon>Bacteria</taxon>
        <taxon>Pseudomonadati</taxon>
        <taxon>Pseudomonadota</taxon>
        <taxon>Betaproteobacteria</taxon>
        <taxon>Neisseriales</taxon>
        <taxon>Neisseriaceae</taxon>
        <taxon>Uruburuella</taxon>
    </lineage>
</organism>
<keyword evidence="1" id="KW-0472">Membrane</keyword>
<dbReference type="InterPro" id="IPR000326">
    <property type="entry name" value="PAP2/HPO"/>
</dbReference>
<evidence type="ECO:0000313" key="4">
    <source>
        <dbReference type="Proteomes" id="UP000829817"/>
    </source>
</evidence>
<keyword evidence="1" id="KW-1133">Transmembrane helix</keyword>
<evidence type="ECO:0000259" key="2">
    <source>
        <dbReference type="SMART" id="SM00014"/>
    </source>
</evidence>